<proteinExistence type="predicted"/>
<evidence type="ECO:0000256" key="1">
    <source>
        <dbReference type="SAM" id="MobiDB-lite"/>
    </source>
</evidence>
<accession>A0A9R1V812</accession>
<comment type="caution">
    <text evidence="2">The sequence shown here is derived from an EMBL/GenBank/DDBJ whole genome shotgun (WGS) entry which is preliminary data.</text>
</comment>
<evidence type="ECO:0000313" key="3">
    <source>
        <dbReference type="Proteomes" id="UP000235145"/>
    </source>
</evidence>
<dbReference type="EMBL" id="NBSK02000006">
    <property type="protein sequence ID" value="KAJ0199886.1"/>
    <property type="molecule type" value="Genomic_DNA"/>
</dbReference>
<evidence type="ECO:0000313" key="2">
    <source>
        <dbReference type="EMBL" id="KAJ0199886.1"/>
    </source>
</evidence>
<keyword evidence="3" id="KW-1185">Reference proteome</keyword>
<dbReference type="Proteomes" id="UP000235145">
    <property type="component" value="Unassembled WGS sequence"/>
</dbReference>
<dbReference type="AlphaFoldDB" id="A0A9R1V812"/>
<dbReference type="PANTHER" id="PTHR31973:SF190">
    <property type="entry name" value="MULE TRANSPOSASE DOMAIN-CONTAINING PROTEIN"/>
    <property type="match status" value="1"/>
</dbReference>
<gene>
    <name evidence="2" type="ORF">LSAT_V11C600309630</name>
</gene>
<feature type="region of interest" description="Disordered" evidence="1">
    <location>
        <begin position="160"/>
        <end position="221"/>
    </location>
</feature>
<evidence type="ECO:0008006" key="4">
    <source>
        <dbReference type="Google" id="ProtNLM"/>
    </source>
</evidence>
<organism evidence="2 3">
    <name type="scientific">Lactuca sativa</name>
    <name type="common">Garden lettuce</name>
    <dbReference type="NCBI Taxonomy" id="4236"/>
    <lineage>
        <taxon>Eukaryota</taxon>
        <taxon>Viridiplantae</taxon>
        <taxon>Streptophyta</taxon>
        <taxon>Embryophyta</taxon>
        <taxon>Tracheophyta</taxon>
        <taxon>Spermatophyta</taxon>
        <taxon>Magnoliopsida</taxon>
        <taxon>eudicotyledons</taxon>
        <taxon>Gunneridae</taxon>
        <taxon>Pentapetalae</taxon>
        <taxon>asterids</taxon>
        <taxon>campanulids</taxon>
        <taxon>Asterales</taxon>
        <taxon>Asteraceae</taxon>
        <taxon>Cichorioideae</taxon>
        <taxon>Cichorieae</taxon>
        <taxon>Lactucinae</taxon>
        <taxon>Lactuca</taxon>
    </lineage>
</organism>
<sequence>MSIYMHQLSLYDNSAYEWLKSILPQHRAKSHFTGRATSDMLLNNLCEVFNGKPIDRRDKPIISCLEFIREYMMKRIYNVLKVQQKCEQRSWRKTKQRLPSTLQTGIPNIHVISVLYNKADHGKCVHELHTYVHKVHWLQTWKNAYGYKVEPINGRPLWPRSECPMQTRPPPHCNQLGRPKMKRRQSMEERSQSKSQSQSQRSDVGPNKIHGHSPHGGGKLTRKFVSVTCNKCGNKGNNSRTCKGQGGT</sequence>
<name>A0A9R1V812_LACSA</name>
<dbReference type="PANTHER" id="PTHR31973">
    <property type="entry name" value="POLYPROTEIN, PUTATIVE-RELATED"/>
    <property type="match status" value="1"/>
</dbReference>
<reference evidence="2 3" key="1">
    <citation type="journal article" date="2017" name="Nat. Commun.">
        <title>Genome assembly with in vitro proximity ligation data and whole-genome triplication in lettuce.</title>
        <authorList>
            <person name="Reyes-Chin-Wo S."/>
            <person name="Wang Z."/>
            <person name="Yang X."/>
            <person name="Kozik A."/>
            <person name="Arikit S."/>
            <person name="Song C."/>
            <person name="Xia L."/>
            <person name="Froenicke L."/>
            <person name="Lavelle D.O."/>
            <person name="Truco M.J."/>
            <person name="Xia R."/>
            <person name="Zhu S."/>
            <person name="Xu C."/>
            <person name="Xu H."/>
            <person name="Xu X."/>
            <person name="Cox K."/>
            <person name="Korf I."/>
            <person name="Meyers B.C."/>
            <person name="Michelmore R.W."/>
        </authorList>
    </citation>
    <scope>NUCLEOTIDE SEQUENCE [LARGE SCALE GENOMIC DNA]</scope>
    <source>
        <strain evidence="3">cv. Salinas</strain>
        <tissue evidence="2">Seedlings</tissue>
    </source>
</reference>
<protein>
    <recommendedName>
        <fullName evidence="4">CCHC-type domain-containing protein</fullName>
    </recommendedName>
</protein>
<feature type="compositionally biased region" description="Low complexity" evidence="1">
    <location>
        <begin position="193"/>
        <end position="202"/>
    </location>
</feature>